<dbReference type="RefSeq" id="XP_018125076.1">
    <property type="nucleotide sequence ID" value="XM_018280070.2"/>
</dbReference>
<dbReference type="GeneID" id="28844063"/>
<feature type="compositionally biased region" description="Polar residues" evidence="1">
    <location>
        <begin position="360"/>
        <end position="376"/>
    </location>
</feature>
<evidence type="ECO:0000313" key="2">
    <source>
        <dbReference type="EMBL" id="OBT91343.1"/>
    </source>
</evidence>
<feature type="compositionally biased region" description="Basic and acidic residues" evidence="1">
    <location>
        <begin position="492"/>
        <end position="506"/>
    </location>
</feature>
<evidence type="ECO:0000256" key="1">
    <source>
        <dbReference type="SAM" id="MobiDB-lite"/>
    </source>
</evidence>
<feature type="compositionally biased region" description="Polar residues" evidence="1">
    <location>
        <begin position="310"/>
        <end position="324"/>
    </location>
</feature>
<feature type="compositionally biased region" description="Acidic residues" evidence="1">
    <location>
        <begin position="291"/>
        <end position="303"/>
    </location>
</feature>
<feature type="region of interest" description="Disordered" evidence="1">
    <location>
        <begin position="457"/>
        <end position="516"/>
    </location>
</feature>
<dbReference type="AlphaFoldDB" id="A0A1B8G689"/>
<accession>A0A1B8G689</accession>
<reference evidence="2 3" key="1">
    <citation type="submission" date="2016-03" db="EMBL/GenBank/DDBJ databases">
        <title>Comparative genomics of Pseudogymnoascus destructans, the fungus causing white-nose syndrome of bats.</title>
        <authorList>
            <person name="Palmer J.M."/>
            <person name="Drees K.P."/>
            <person name="Foster J.T."/>
            <person name="Lindner D.L."/>
        </authorList>
    </citation>
    <scope>NUCLEOTIDE SEQUENCE [LARGE SCALE GENOMIC DNA]</scope>
    <source>
        <strain evidence="2 3">UAMH 10579</strain>
    </source>
</reference>
<feature type="region of interest" description="Disordered" evidence="1">
    <location>
        <begin position="221"/>
        <end position="383"/>
    </location>
</feature>
<proteinExistence type="predicted"/>
<protein>
    <submittedName>
        <fullName evidence="2">Uncharacterized protein</fullName>
    </submittedName>
</protein>
<reference evidence="3" key="2">
    <citation type="journal article" date="2018" name="Nat. Commun.">
        <title>Extreme sensitivity to ultraviolet light in the fungal pathogen causing white-nose syndrome of bats.</title>
        <authorList>
            <person name="Palmer J.M."/>
            <person name="Drees K.P."/>
            <person name="Foster J.T."/>
            <person name="Lindner D.L."/>
        </authorList>
    </citation>
    <scope>NUCLEOTIDE SEQUENCE [LARGE SCALE GENOMIC DNA]</scope>
    <source>
        <strain evidence="3">UAMH 10579</strain>
    </source>
</reference>
<dbReference type="Proteomes" id="UP000091956">
    <property type="component" value="Unassembled WGS sequence"/>
</dbReference>
<dbReference type="STRING" id="342668.A0A1B8G689"/>
<keyword evidence="3" id="KW-1185">Reference proteome</keyword>
<gene>
    <name evidence="2" type="ORF">VE01_10677</name>
</gene>
<feature type="compositionally biased region" description="Basic residues" evidence="1">
    <location>
        <begin position="258"/>
        <end position="270"/>
    </location>
</feature>
<evidence type="ECO:0000313" key="3">
    <source>
        <dbReference type="Proteomes" id="UP000091956"/>
    </source>
</evidence>
<sequence length="711" mass="81057">MAAKAKAGLLTEFPELVPAKIGYYKNTPAGCVLDPNGGNVWNPTIGSGPLRMAMIPKDQPLSHGVMIVMRYWSLLPPDDELYFPPRSLWDYKGFVRSGSIQKKASPGQGIKSKPLRNSLNKNGTTLYDSSGDLMTIDGMTLRGCLGPDQNRKPGSVTEKNFQAQPNYAEWWHGIVHGVRIADSVQAKAYADAWLKRYAPRKMYDSMGLRYRRLSCEKRFNKDASKMTDSPIENPTPVYSRGGYNSTSDSEDQDGLITKKQKKAKVARKPKRASEKPKAKRIPNVVDKPVDSDEEDDDDDDGEEAIIPKSRSVNLWRNQPSQSAGTKDGEKKKRKLLDPFDSEESDRKENPDQVIARSESVLASQSNAPTNKENTGFDSDEERRLSAEAKEINEQKNAFAQREKELKQKQIQVAERRRLWEEETQRAAEAKRLEAERIKKQRLEAEANQRIEMEKRQVAAERVQQELADQDKERYEQEQLDHAHRQQLLREGYIFKKESEQQRDNRTSGDTQDAEAEPDVQFLYRNESLKPHDGNYKHQGFEDEDEDDLTFPQLFKPNQYEEVSRFTQHEEARNRQQAIKLQIAPRSLDQNGNPSTPQPGVLSERDCYSDLCTLLGYQAVPVGTPNPWSREFLPRHQDVELPKMFVMGGILSAHDQLGKIVNASEQLKLSDIKEVQQQVRATFAGIDLRFEELKRKRGEEQGDDQPAAKRQA</sequence>
<name>A0A1B8G689_9PEZI</name>
<dbReference type="EMBL" id="KV460302">
    <property type="protein sequence ID" value="OBT91343.1"/>
    <property type="molecule type" value="Genomic_DNA"/>
</dbReference>
<organism evidence="2 3">
    <name type="scientific">Pseudogymnoascus verrucosus</name>
    <dbReference type="NCBI Taxonomy" id="342668"/>
    <lineage>
        <taxon>Eukaryota</taxon>
        <taxon>Fungi</taxon>
        <taxon>Dikarya</taxon>
        <taxon>Ascomycota</taxon>
        <taxon>Pezizomycotina</taxon>
        <taxon>Leotiomycetes</taxon>
        <taxon>Thelebolales</taxon>
        <taxon>Thelebolaceae</taxon>
        <taxon>Pseudogymnoascus</taxon>
    </lineage>
</organism>
<feature type="compositionally biased region" description="Basic and acidic residues" evidence="1">
    <location>
        <begin position="468"/>
        <end position="483"/>
    </location>
</feature>